<accession>A0AAD0F1K3</accession>
<dbReference type="EMBL" id="CP024700">
    <property type="protein sequence ID" value="ATV61237.1"/>
    <property type="molecule type" value="Genomic_DNA"/>
</dbReference>
<gene>
    <name evidence="1" type="ORF">CTM74_04960</name>
</gene>
<evidence type="ECO:0000313" key="1">
    <source>
        <dbReference type="EMBL" id="ATV61237.1"/>
    </source>
</evidence>
<dbReference type="Proteomes" id="UP000228552">
    <property type="component" value="Chromosome"/>
</dbReference>
<keyword evidence="2" id="KW-1185">Reference proteome</keyword>
<dbReference type="AlphaFoldDB" id="A0AAD0F1K3"/>
<protein>
    <submittedName>
        <fullName evidence="1">Penicillin-binding protein</fullName>
    </submittedName>
</protein>
<proteinExistence type="predicted"/>
<dbReference type="RefSeq" id="WP_099987187.1">
    <property type="nucleotide sequence ID" value="NZ_CP024700.1"/>
</dbReference>
<organism evidence="1 2">
    <name type="scientific">Fusobacterium pseudoperiodonticum</name>
    <dbReference type="NCBI Taxonomy" id="2663009"/>
    <lineage>
        <taxon>Bacteria</taxon>
        <taxon>Fusobacteriati</taxon>
        <taxon>Fusobacteriota</taxon>
        <taxon>Fusobacteriia</taxon>
        <taxon>Fusobacteriales</taxon>
        <taxon>Fusobacteriaceae</taxon>
        <taxon>Fusobacterium</taxon>
    </lineage>
</organism>
<evidence type="ECO:0000313" key="2">
    <source>
        <dbReference type="Proteomes" id="UP000228552"/>
    </source>
</evidence>
<sequence length="250" mass="29763">MFYIYTKGKRAEVKFSVNLTAEEVRDYMNNNLFLDYPDLNKDDYIIVESNEAFKNPTYDPSTNMIREMSREELIEEGIEVQLEPGEVVRDKKIVKIPKPNKNEKYLTWNRDSAIWEYDSKREKDDYFNLVDQLKNEALEYGFDYKNHRQRLRTKDLIYMEISIKSLEIGKKKTKRDLKSTWYFQDGFGMPMSVEDLEDMMFSGTMFIQSIFNSESFFKTEIEPKELTITEFKNKVNELHKLVMKAVGGKE</sequence>
<reference evidence="1 2" key="1">
    <citation type="submission" date="2017-11" db="EMBL/GenBank/DDBJ databases">
        <title>Genome sequencing of Fusobacterium periodonticum KCOM 1263.</title>
        <authorList>
            <person name="Kook J.-K."/>
            <person name="Park S.-N."/>
            <person name="Lim Y.K."/>
        </authorList>
    </citation>
    <scope>NUCLEOTIDE SEQUENCE [LARGE SCALE GENOMIC DNA]</scope>
    <source>
        <strain evidence="1 2">KCOM 1263</strain>
    </source>
</reference>
<name>A0AAD0F1K3_9FUSO</name>